<evidence type="ECO:0000256" key="2">
    <source>
        <dbReference type="ARBA" id="ARBA00022448"/>
    </source>
</evidence>
<evidence type="ECO:0000256" key="5">
    <source>
        <dbReference type="ARBA" id="ARBA00022692"/>
    </source>
</evidence>
<keyword evidence="10" id="KW-0732">Signal</keyword>
<sequence>MRIFLEAVPAALLLAMALLTSVSAATRYLINTPVPDEFEISRMLLSIVVCWGMAAAFYYNDHIRLDVFWGRASLGAKKILSRLGTFLSLLIIVAYSVALWLKVLDTMKAGLLTIDLGLSVWGFQFAAWLGTLASAAILLTQTIWPPRHLIDEPHIDQAL</sequence>
<feature type="transmembrane region" description="Helical" evidence="9">
    <location>
        <begin position="79"/>
        <end position="101"/>
    </location>
</feature>
<dbReference type="eggNOG" id="COG3090">
    <property type="taxonomic scope" value="Bacteria"/>
</dbReference>
<evidence type="ECO:0000256" key="1">
    <source>
        <dbReference type="ARBA" id="ARBA00004429"/>
    </source>
</evidence>
<dbReference type="GO" id="GO:0005886">
    <property type="term" value="C:plasma membrane"/>
    <property type="evidence" value="ECO:0007669"/>
    <property type="project" value="UniProtKB-SubCell"/>
</dbReference>
<dbReference type="GO" id="GO:0022857">
    <property type="term" value="F:transmembrane transporter activity"/>
    <property type="evidence" value="ECO:0007669"/>
    <property type="project" value="UniProtKB-UniRule"/>
</dbReference>
<dbReference type="Proteomes" id="UP000006786">
    <property type="component" value="Unassembled WGS sequence"/>
</dbReference>
<dbReference type="Pfam" id="PF04290">
    <property type="entry name" value="DctQ"/>
    <property type="match status" value="1"/>
</dbReference>
<evidence type="ECO:0000313" key="12">
    <source>
        <dbReference type="EMBL" id="EKF20542.1"/>
    </source>
</evidence>
<dbReference type="EMBL" id="AMRM01000002">
    <property type="protein sequence ID" value="EKF20542.1"/>
    <property type="molecule type" value="Genomic_DNA"/>
</dbReference>
<organism evidence="12 13">
    <name type="scientific">Nitratireductor pacificus pht-3B</name>
    <dbReference type="NCBI Taxonomy" id="391937"/>
    <lineage>
        <taxon>Bacteria</taxon>
        <taxon>Pseudomonadati</taxon>
        <taxon>Pseudomonadota</taxon>
        <taxon>Alphaproteobacteria</taxon>
        <taxon>Hyphomicrobiales</taxon>
        <taxon>Phyllobacteriaceae</taxon>
        <taxon>Nitratireductor</taxon>
    </lineage>
</organism>
<feature type="domain" description="Tripartite ATP-independent periplasmic transporters DctQ component" evidence="11">
    <location>
        <begin position="16"/>
        <end position="141"/>
    </location>
</feature>
<reference evidence="12 13" key="1">
    <citation type="journal article" date="2012" name="J. Bacteriol.">
        <title>Genome Sequence of Nitratireductor pacificus Type Strain pht-3B.</title>
        <authorList>
            <person name="Lai Q."/>
            <person name="Li G."/>
            <person name="Shao Z."/>
        </authorList>
    </citation>
    <scope>NUCLEOTIDE SEQUENCE [LARGE SCALE GENOMIC DNA]</scope>
    <source>
        <strain evidence="13">pht-3B</strain>
    </source>
</reference>
<gene>
    <name evidence="12" type="ORF">NA2_02119</name>
</gene>
<proteinExistence type="inferred from homology"/>
<feature type="transmembrane region" description="Helical" evidence="9">
    <location>
        <begin position="40"/>
        <end position="59"/>
    </location>
</feature>
<dbReference type="AlphaFoldDB" id="K2MT62"/>
<keyword evidence="13" id="KW-1185">Reference proteome</keyword>
<feature type="chain" id="PRO_5003863875" description="TRAP transporter small permease protein" evidence="10">
    <location>
        <begin position="25"/>
        <end position="159"/>
    </location>
</feature>
<keyword evidence="3" id="KW-1003">Cell membrane</keyword>
<keyword evidence="7 9" id="KW-0472">Membrane</keyword>
<comment type="subcellular location">
    <subcellularLocation>
        <location evidence="1 9">Cell inner membrane</location>
        <topology evidence="1 9">Multi-pass membrane protein</topology>
    </subcellularLocation>
</comment>
<evidence type="ECO:0000256" key="3">
    <source>
        <dbReference type="ARBA" id="ARBA00022475"/>
    </source>
</evidence>
<comment type="subunit">
    <text evidence="9">The complex comprises the extracytoplasmic solute receptor protein and the two transmembrane proteins.</text>
</comment>
<dbReference type="PATRIC" id="fig|391937.3.peg.439"/>
<keyword evidence="2 9" id="KW-0813">Transport</keyword>
<evidence type="ECO:0000256" key="4">
    <source>
        <dbReference type="ARBA" id="ARBA00022519"/>
    </source>
</evidence>
<dbReference type="STRING" id="391937.NA2_02119"/>
<feature type="transmembrane region" description="Helical" evidence="9">
    <location>
        <begin position="121"/>
        <end position="139"/>
    </location>
</feature>
<name>K2MT62_9HYPH</name>
<keyword evidence="6 9" id="KW-1133">Transmembrane helix</keyword>
<evidence type="ECO:0000259" key="11">
    <source>
        <dbReference type="Pfam" id="PF04290"/>
    </source>
</evidence>
<evidence type="ECO:0000256" key="8">
    <source>
        <dbReference type="ARBA" id="ARBA00038436"/>
    </source>
</evidence>
<evidence type="ECO:0000256" key="9">
    <source>
        <dbReference type="RuleBase" id="RU369079"/>
    </source>
</evidence>
<feature type="signal peptide" evidence="10">
    <location>
        <begin position="1"/>
        <end position="24"/>
    </location>
</feature>
<keyword evidence="5 9" id="KW-0812">Transmembrane</keyword>
<evidence type="ECO:0000256" key="6">
    <source>
        <dbReference type="ARBA" id="ARBA00022989"/>
    </source>
</evidence>
<dbReference type="InterPro" id="IPR055348">
    <property type="entry name" value="DctQ"/>
</dbReference>
<comment type="caution">
    <text evidence="9">Lacks conserved residue(s) required for the propagation of feature annotation.</text>
</comment>
<evidence type="ECO:0000256" key="7">
    <source>
        <dbReference type="ARBA" id="ARBA00023136"/>
    </source>
</evidence>
<comment type="function">
    <text evidence="9">Part of the tripartite ATP-independent periplasmic (TRAP) transport system.</text>
</comment>
<dbReference type="PANTHER" id="PTHR35011:SF2">
    <property type="entry name" value="2,3-DIKETO-L-GULONATE TRAP TRANSPORTER SMALL PERMEASE PROTEIN YIAM"/>
    <property type="match status" value="1"/>
</dbReference>
<comment type="similarity">
    <text evidence="8 9">Belongs to the TRAP transporter small permease family.</text>
</comment>
<keyword evidence="4 9" id="KW-0997">Cell inner membrane</keyword>
<evidence type="ECO:0000313" key="13">
    <source>
        <dbReference type="Proteomes" id="UP000006786"/>
    </source>
</evidence>
<accession>K2MT62</accession>
<dbReference type="GO" id="GO:0015740">
    <property type="term" value="P:C4-dicarboxylate transport"/>
    <property type="evidence" value="ECO:0007669"/>
    <property type="project" value="TreeGrafter"/>
</dbReference>
<protein>
    <recommendedName>
        <fullName evidence="9">TRAP transporter small permease protein</fullName>
    </recommendedName>
</protein>
<dbReference type="PANTHER" id="PTHR35011">
    <property type="entry name" value="2,3-DIKETO-L-GULONATE TRAP TRANSPORTER SMALL PERMEASE PROTEIN YIAM"/>
    <property type="match status" value="1"/>
</dbReference>
<dbReference type="InterPro" id="IPR007387">
    <property type="entry name" value="TRAP_DctQ"/>
</dbReference>
<evidence type="ECO:0000256" key="10">
    <source>
        <dbReference type="SAM" id="SignalP"/>
    </source>
</evidence>
<comment type="caution">
    <text evidence="12">The sequence shown here is derived from an EMBL/GenBank/DDBJ whole genome shotgun (WGS) entry which is preliminary data.</text>
</comment>